<dbReference type="EMBL" id="BAABFV010000002">
    <property type="protein sequence ID" value="GAA4364744.1"/>
    <property type="molecule type" value="Genomic_DNA"/>
</dbReference>
<accession>A0ABP8INW0</accession>
<sequence>MKMAYILEKLLSAPRAVKRSITYIVDLGIHIFAYILALYLTFQSLSINETSNVYFIHATTSIVSSIFLLAILGFYRAVNRFVSFKILLVVALGSSLSSFAYYFIGNSLSIPFVVGSSTVIYGAVLCILLGGSRLLVRSYFSMRFNTQKKKVVIYGAGSAGRQLATSLIAGNEYYPVAFIDDETSLDGVIIQGIRVYSPNNLKNVVKLNSAEKVLLALPSISRAQRKLIIGRVEKAGVAVQTIPGMADIVAGKMKIDEFQDVEIEDLLGRDPVPPVKKLFKKNISNKVILVTGAGGSIGSELCRQILMLKPKALILFDVSEFALYQIDKELNEKKASENLNVLIKPILGTVLDKKKISKVIKSFDVQTVYHAAAYKHVPMVEHNVIEGIKNNVFGTLNVAISSEEAGVESFVLISTDKAVRPTNVMGATKRFSELVCQSIATNNAKTCFSMVRFGNVLGSSGSVIPAFKNQIRNGGPVTVTHPDIIRYFMTIPEAAQLVIQAGAMAKGGDVFVLDMGEQVKIVELAKKLITLMGLEPKSAENPHGDIEIVYSGLRPGEKLFEELLIGNNVEGTAHPRIMTANEEFLLWNEMSAIIEKLEACCLIDDIQGIRDILLEAPADYNPNAVIEDYLWKSREKSSSTDSKIIKLKS</sequence>
<dbReference type="InterPro" id="IPR036291">
    <property type="entry name" value="NAD(P)-bd_dom_sf"/>
</dbReference>
<feature type="domain" description="Polysaccharide biosynthesis protein CapD-like" evidence="3">
    <location>
        <begin position="288"/>
        <end position="581"/>
    </location>
</feature>
<evidence type="ECO:0000259" key="3">
    <source>
        <dbReference type="Pfam" id="PF02719"/>
    </source>
</evidence>
<keyword evidence="2" id="KW-0472">Membrane</keyword>
<dbReference type="PANTHER" id="PTHR43318:SF1">
    <property type="entry name" value="POLYSACCHARIDE BIOSYNTHESIS PROTEIN EPSC-RELATED"/>
    <property type="match status" value="1"/>
</dbReference>
<proteinExistence type="inferred from homology"/>
<comment type="similarity">
    <text evidence="1">Belongs to the polysaccharide synthase family.</text>
</comment>
<feature type="transmembrane region" description="Helical" evidence="2">
    <location>
        <begin position="21"/>
        <end position="42"/>
    </location>
</feature>
<dbReference type="CDD" id="cd05237">
    <property type="entry name" value="UDP_invert_4-6DH_SDR_e"/>
    <property type="match status" value="1"/>
</dbReference>
<gene>
    <name evidence="4" type="ORF">GCM10023151_21290</name>
</gene>
<dbReference type="PANTHER" id="PTHR43318">
    <property type="entry name" value="UDP-N-ACETYLGLUCOSAMINE 4,6-DEHYDRATASE"/>
    <property type="match status" value="1"/>
</dbReference>
<feature type="transmembrane region" description="Helical" evidence="2">
    <location>
        <begin position="86"/>
        <end position="104"/>
    </location>
</feature>
<dbReference type="Proteomes" id="UP001501011">
    <property type="component" value="Unassembled WGS sequence"/>
</dbReference>
<dbReference type="Gene3D" id="3.40.50.720">
    <property type="entry name" value="NAD(P)-binding Rossmann-like Domain"/>
    <property type="match status" value="2"/>
</dbReference>
<keyword evidence="2" id="KW-0812">Transmembrane</keyword>
<dbReference type="Pfam" id="PF02719">
    <property type="entry name" value="Polysacc_synt_2"/>
    <property type="match status" value="1"/>
</dbReference>
<feature type="transmembrane region" description="Helical" evidence="2">
    <location>
        <begin position="110"/>
        <end position="136"/>
    </location>
</feature>
<evidence type="ECO:0000313" key="4">
    <source>
        <dbReference type="EMBL" id="GAA4364744.1"/>
    </source>
</evidence>
<dbReference type="InterPro" id="IPR051203">
    <property type="entry name" value="Polysaccharide_Synthase-Rel"/>
</dbReference>
<protein>
    <submittedName>
        <fullName evidence="4">Nucleoside-diphosphate sugar epimerase/dehydratase</fullName>
    </submittedName>
</protein>
<reference evidence="5" key="1">
    <citation type="journal article" date="2019" name="Int. J. Syst. Evol. Microbiol.">
        <title>The Global Catalogue of Microorganisms (GCM) 10K type strain sequencing project: providing services to taxonomists for standard genome sequencing and annotation.</title>
        <authorList>
            <consortium name="The Broad Institute Genomics Platform"/>
            <consortium name="The Broad Institute Genome Sequencing Center for Infectious Disease"/>
            <person name="Wu L."/>
            <person name="Ma J."/>
        </authorList>
    </citation>
    <scope>NUCLEOTIDE SEQUENCE [LARGE SCALE GENOMIC DNA]</scope>
    <source>
        <strain evidence="5">JCM 17728</strain>
    </source>
</reference>
<name>A0ABP8INW0_9GAMM</name>
<keyword evidence="2" id="KW-1133">Transmembrane helix</keyword>
<keyword evidence="5" id="KW-1185">Reference proteome</keyword>
<dbReference type="SUPFAM" id="SSF51735">
    <property type="entry name" value="NAD(P)-binding Rossmann-fold domains"/>
    <property type="match status" value="2"/>
</dbReference>
<comment type="caution">
    <text evidence="4">The sequence shown here is derived from an EMBL/GenBank/DDBJ whole genome shotgun (WGS) entry which is preliminary data.</text>
</comment>
<dbReference type="InterPro" id="IPR003869">
    <property type="entry name" value="Polysac_CapD-like"/>
</dbReference>
<feature type="transmembrane region" description="Helical" evidence="2">
    <location>
        <begin position="54"/>
        <end position="74"/>
    </location>
</feature>
<evidence type="ECO:0000313" key="5">
    <source>
        <dbReference type="Proteomes" id="UP001501011"/>
    </source>
</evidence>
<organism evidence="4 5">
    <name type="scientific">Kangiella marina</name>
    <dbReference type="NCBI Taxonomy" id="1079178"/>
    <lineage>
        <taxon>Bacteria</taxon>
        <taxon>Pseudomonadati</taxon>
        <taxon>Pseudomonadota</taxon>
        <taxon>Gammaproteobacteria</taxon>
        <taxon>Kangiellales</taxon>
        <taxon>Kangiellaceae</taxon>
        <taxon>Kangiella</taxon>
    </lineage>
</organism>
<evidence type="ECO:0000256" key="2">
    <source>
        <dbReference type="SAM" id="Phobius"/>
    </source>
</evidence>
<evidence type="ECO:0000256" key="1">
    <source>
        <dbReference type="ARBA" id="ARBA00007430"/>
    </source>
</evidence>